<dbReference type="PANTHER" id="PTHR12526">
    <property type="entry name" value="GLYCOSYLTRANSFERASE"/>
    <property type="match status" value="1"/>
</dbReference>
<accession>A0ABX5N532</accession>
<evidence type="ECO:0000313" key="2">
    <source>
        <dbReference type="EMBL" id="PYA54825.1"/>
    </source>
</evidence>
<dbReference type="Gene3D" id="3.40.50.2000">
    <property type="entry name" value="Glycogen Phosphorylase B"/>
    <property type="match status" value="2"/>
</dbReference>
<feature type="domain" description="Glycosyl transferase family 1" evidence="1">
    <location>
        <begin position="2"/>
        <end position="151"/>
    </location>
</feature>
<name>A0ABX5N532_SERMA</name>
<dbReference type="Pfam" id="PF00534">
    <property type="entry name" value="Glycos_transf_1"/>
    <property type="match status" value="1"/>
</dbReference>
<dbReference type="EMBL" id="QJQB01000615">
    <property type="protein sequence ID" value="PYA54825.1"/>
    <property type="molecule type" value="Genomic_DNA"/>
</dbReference>
<dbReference type="PANTHER" id="PTHR12526:SF630">
    <property type="entry name" value="GLYCOSYLTRANSFERASE"/>
    <property type="match status" value="1"/>
</dbReference>
<sequence length="172" mass="19099">VALAVGRLSNQKGFDRLIALWRGVAAQAPDWRLLIIGDGPERDALRRQIEDAGLERQVSLLPATADVAAYYRQASLYLMTSRYEGLPMVLIEAMSFGLPLVAYDCKTGPAELIDDGVNGYLVPDDDAAAFSEGVIKLMLDPGLREHFSLAALEMSRRFSPERIYPEWQQLTE</sequence>
<evidence type="ECO:0000313" key="3">
    <source>
        <dbReference type="Proteomes" id="UP000247823"/>
    </source>
</evidence>
<reference evidence="2" key="2">
    <citation type="submission" date="2018-06" db="EMBL/GenBank/DDBJ databases">
        <authorList>
            <person name="Martins R.C."/>
            <person name="Perdigao-Neto L.V."/>
            <person name="Costa S.F."/>
            <person name="Levin A.S.S."/>
        </authorList>
    </citation>
    <scope>NUCLEOTIDE SEQUENCE</scope>
    <source>
        <strain evidence="2">1283</strain>
    </source>
</reference>
<feature type="non-terminal residue" evidence="2">
    <location>
        <position position="1"/>
    </location>
</feature>
<organism evidence="2 3">
    <name type="scientific">Serratia marcescens</name>
    <dbReference type="NCBI Taxonomy" id="615"/>
    <lineage>
        <taxon>Bacteria</taxon>
        <taxon>Pseudomonadati</taxon>
        <taxon>Pseudomonadota</taxon>
        <taxon>Gammaproteobacteria</taxon>
        <taxon>Enterobacterales</taxon>
        <taxon>Yersiniaceae</taxon>
        <taxon>Serratia</taxon>
    </lineage>
</organism>
<dbReference type="RefSeq" id="WP_146223511.1">
    <property type="nucleotide sequence ID" value="NZ_QJQB01000615.1"/>
</dbReference>
<comment type="caution">
    <text evidence="2">The sequence shown here is derived from an EMBL/GenBank/DDBJ whole genome shotgun (WGS) entry which is preliminary data.</text>
</comment>
<keyword evidence="3" id="KW-1185">Reference proteome</keyword>
<dbReference type="InterPro" id="IPR001296">
    <property type="entry name" value="Glyco_trans_1"/>
</dbReference>
<protein>
    <submittedName>
        <fullName evidence="2">Glycosyltransferase family 4 protein</fullName>
    </submittedName>
</protein>
<gene>
    <name evidence="2" type="ORF">DMW51_27450</name>
</gene>
<evidence type="ECO:0000259" key="1">
    <source>
        <dbReference type="Pfam" id="PF00534"/>
    </source>
</evidence>
<dbReference type="Proteomes" id="UP000247823">
    <property type="component" value="Unassembled WGS sequence"/>
</dbReference>
<reference evidence="2" key="1">
    <citation type="submission" date="2018-06" db="EMBL/GenBank/DDBJ databases">
        <title>Serratia marcescens genome sequencing and assembly.</title>
        <authorList>
            <person name="Martins R.C.R."/>
            <person name="Perdigao-Neto L.V."/>
            <person name="Costa S.F."/>
            <person name="Levin A.S.S."/>
        </authorList>
    </citation>
    <scope>NUCLEOTIDE SEQUENCE</scope>
    <source>
        <strain evidence="2">1283</strain>
    </source>
</reference>
<dbReference type="SUPFAM" id="SSF53756">
    <property type="entry name" value="UDP-Glycosyltransferase/glycogen phosphorylase"/>
    <property type="match status" value="1"/>
</dbReference>
<proteinExistence type="predicted"/>